<feature type="compositionally biased region" description="Basic and acidic residues" evidence="1">
    <location>
        <begin position="236"/>
        <end position="263"/>
    </location>
</feature>
<feature type="region of interest" description="Disordered" evidence="1">
    <location>
        <begin position="31"/>
        <end position="181"/>
    </location>
</feature>
<protein>
    <submittedName>
        <fullName evidence="2">Uncharacterized protein</fullName>
    </submittedName>
</protein>
<dbReference type="GeneID" id="66068181"/>
<dbReference type="EMBL" id="BBTG02000016">
    <property type="protein sequence ID" value="GAO17737.1"/>
    <property type="molecule type" value="Genomic_DNA"/>
</dbReference>
<feature type="compositionally biased region" description="Basic residues" evidence="1">
    <location>
        <begin position="266"/>
        <end position="276"/>
    </location>
</feature>
<dbReference type="HOGENOM" id="CLU_042177_0_0_1"/>
<reference evidence="5" key="2">
    <citation type="journal article" date="2016" name="Genome Announc.">
        <title>Genome sequence of Ustilaginoidea virens IPU010, a rice pathogenic fungus causing false smut.</title>
        <authorList>
            <person name="Kumagai T."/>
            <person name="Ishii T."/>
            <person name="Terai G."/>
            <person name="Umemura M."/>
            <person name="Machida M."/>
            <person name="Asai K."/>
        </authorList>
    </citation>
    <scope>NUCLEOTIDE SEQUENCE [LARGE SCALE GENOMIC DNA]</scope>
    <source>
        <strain evidence="5">IPU010</strain>
    </source>
</reference>
<organism evidence="2 5">
    <name type="scientific">Ustilaginoidea virens</name>
    <name type="common">Rice false smut fungus</name>
    <name type="synonym">Villosiclava virens</name>
    <dbReference type="NCBI Taxonomy" id="1159556"/>
    <lineage>
        <taxon>Eukaryota</taxon>
        <taxon>Fungi</taxon>
        <taxon>Dikarya</taxon>
        <taxon>Ascomycota</taxon>
        <taxon>Pezizomycotina</taxon>
        <taxon>Sordariomycetes</taxon>
        <taxon>Hypocreomycetidae</taxon>
        <taxon>Hypocreales</taxon>
        <taxon>Clavicipitaceae</taxon>
        <taxon>Ustilaginoidea</taxon>
    </lineage>
</organism>
<gene>
    <name evidence="3" type="ORF">UV8b_07404</name>
    <name evidence="2" type="ORF">UVI_02033390</name>
</gene>
<name>A0A063BSR5_USTVR</name>
<feature type="region of interest" description="Disordered" evidence="1">
    <location>
        <begin position="201"/>
        <end position="291"/>
    </location>
</feature>
<evidence type="ECO:0000313" key="2">
    <source>
        <dbReference type="EMBL" id="GAO17737.1"/>
    </source>
</evidence>
<dbReference type="Proteomes" id="UP000054053">
    <property type="component" value="Unassembled WGS sequence"/>
</dbReference>
<evidence type="ECO:0000313" key="4">
    <source>
        <dbReference type="Proteomes" id="UP000027002"/>
    </source>
</evidence>
<sequence length="291" mass="31952">MAAAAPAGSSKRKRGEEDIAVSPIKFSFDFCSTNSTDDGSGSPRSKVAHRFRGLALESGGGVQDDDDDDDDRSTNAMRKRLKLDTVMIDVGKPGPLQPGRKPTSPTPPSRHVGFETPATTKVNCPFRLPPSLDNDAQDSTTTAKSPRRKRASTPPLKLNKSLMPGQRTATKDGQSKDGNDLDVAVVDPVRAALTWHDDEITVYDPDDEDDDGTGVNGIGFRPTPAIAHSRAMRRRQQMEGYRKREEGEARAQRNIQRRGEESLSARPKKRSPARKVHFIDPDRQNMAVQIQ</sequence>
<keyword evidence="4" id="KW-1185">Reference proteome</keyword>
<dbReference type="EMBL" id="CP072758">
    <property type="protein sequence ID" value="QUC23163.1"/>
    <property type="molecule type" value="Genomic_DNA"/>
</dbReference>
<proteinExistence type="predicted"/>
<reference evidence="2" key="1">
    <citation type="journal article" date="2016" name="Genome Announc.">
        <title>Genome Sequence of Ustilaginoidea virens IPU010, a Rice Pathogenic Fungus Causing False Smut.</title>
        <authorList>
            <person name="Kumagai T."/>
            <person name="Ishii T."/>
            <person name="Terai G."/>
            <person name="Umemura M."/>
            <person name="Machida M."/>
            <person name="Asai K."/>
        </authorList>
    </citation>
    <scope>NUCLEOTIDE SEQUENCE [LARGE SCALE GENOMIC DNA]</scope>
    <source>
        <strain evidence="2">IPU010</strain>
    </source>
</reference>
<feature type="compositionally biased region" description="Basic and acidic residues" evidence="1">
    <location>
        <begin position="169"/>
        <end position="179"/>
    </location>
</feature>
<reference evidence="3" key="3">
    <citation type="submission" date="2020-03" db="EMBL/GenBank/DDBJ databases">
        <title>A mixture of massive structural variations and highly conserved coding sequences in Ustilaginoidea virens genome.</title>
        <authorList>
            <person name="Zhang K."/>
            <person name="Zhao Z."/>
            <person name="Zhang Z."/>
            <person name="Li Y."/>
            <person name="Hsiang T."/>
            <person name="Sun W."/>
        </authorList>
    </citation>
    <scope>NUCLEOTIDE SEQUENCE</scope>
    <source>
        <strain evidence="3">UV-8b</strain>
    </source>
</reference>
<feature type="compositionally biased region" description="Polar residues" evidence="1">
    <location>
        <begin position="31"/>
        <end position="43"/>
    </location>
</feature>
<feature type="compositionally biased region" description="Acidic residues" evidence="1">
    <location>
        <begin position="201"/>
        <end position="212"/>
    </location>
</feature>
<evidence type="ECO:0000313" key="5">
    <source>
        <dbReference type="Proteomes" id="UP000054053"/>
    </source>
</evidence>
<dbReference type="OrthoDB" id="5391950at2759"/>
<dbReference type="AlphaFoldDB" id="A0A063BSR5"/>
<dbReference type="Proteomes" id="UP000027002">
    <property type="component" value="Chromosome 6"/>
</dbReference>
<evidence type="ECO:0000313" key="3">
    <source>
        <dbReference type="EMBL" id="QUC23163.1"/>
    </source>
</evidence>
<evidence type="ECO:0000256" key="1">
    <source>
        <dbReference type="SAM" id="MobiDB-lite"/>
    </source>
</evidence>
<accession>A0A063BSR5</accession>
<dbReference type="KEGG" id="uvi:66068181"/>
<dbReference type="RefSeq" id="XP_043000836.1">
    <property type="nucleotide sequence ID" value="XM_043144901.1"/>
</dbReference>